<feature type="region of interest" description="Disordered" evidence="1">
    <location>
        <begin position="255"/>
        <end position="319"/>
    </location>
</feature>
<comment type="caution">
    <text evidence="2">The sequence shown here is derived from an EMBL/GenBank/DDBJ whole genome shotgun (WGS) entry which is preliminary data.</text>
</comment>
<accession>A0A3D8QF45</accession>
<dbReference type="EMBL" id="PDLN01000019">
    <property type="protein sequence ID" value="RDW60044.1"/>
    <property type="molecule type" value="Genomic_DNA"/>
</dbReference>
<evidence type="ECO:0000256" key="1">
    <source>
        <dbReference type="SAM" id="MobiDB-lite"/>
    </source>
</evidence>
<evidence type="ECO:0000313" key="3">
    <source>
        <dbReference type="Proteomes" id="UP000256328"/>
    </source>
</evidence>
<dbReference type="AlphaFoldDB" id="A0A3D8QF45"/>
<sequence>MAATPVTTAASGLTITLPSAAAPPVKFNQVSNKNGPDQKFQITEQILYERDFAGEAYVSAHLQRLQNGLYDDDNVRTKNTIHVTFVAISFVLHPSLSVKHRFESAIVTLTARSEKNEQLRFLKYAPHAAYGRMSTESLKWNFQLGASVGVTKCPVGGASVNAGMSHEKDKVVGTMMKIQGSTRSTYHREGFSLNEHRKPDTKLVWSLEENSQQESGLPREFTFVFLVERPSTEKQKHIECEKPTDHKLLHLHHVQGDGAQSPGDQTPQQQSPTVDPHTPIPKLVDPFASTPQAVFPPRLPAAATPPASPDEDDPRKLDSDYDEVFCPIHFCITVTPKISETMSSATLDIQTLPEESIVHGEVGQKFPTGGIHGEHANHCIDGMYNFAKLPGNFEDLMELPGNAITSVEPTLPEPK</sequence>
<evidence type="ECO:0000313" key="2">
    <source>
        <dbReference type="EMBL" id="RDW60044.1"/>
    </source>
</evidence>
<organism evidence="2 3">
    <name type="scientific">Coleophoma crateriformis</name>
    <dbReference type="NCBI Taxonomy" id="565419"/>
    <lineage>
        <taxon>Eukaryota</taxon>
        <taxon>Fungi</taxon>
        <taxon>Dikarya</taxon>
        <taxon>Ascomycota</taxon>
        <taxon>Pezizomycotina</taxon>
        <taxon>Leotiomycetes</taxon>
        <taxon>Helotiales</taxon>
        <taxon>Dermateaceae</taxon>
        <taxon>Coleophoma</taxon>
    </lineage>
</organism>
<reference evidence="2 3" key="1">
    <citation type="journal article" date="2018" name="IMA Fungus">
        <title>IMA Genome-F 9: Draft genome sequence of Annulohypoxylon stygium, Aspergillus mulundensis, Berkeleyomyces basicola (syn. Thielaviopsis basicola), Ceratocystis smalleyi, two Cercospora beticola strains, Coleophoma cylindrospora, Fusarium fracticaudum, Phialophora cf. hyalina, and Morchella septimelata.</title>
        <authorList>
            <person name="Wingfield B.D."/>
            <person name="Bills G.F."/>
            <person name="Dong Y."/>
            <person name="Huang W."/>
            <person name="Nel W.J."/>
            <person name="Swalarsk-Parry B.S."/>
            <person name="Vaghefi N."/>
            <person name="Wilken P.M."/>
            <person name="An Z."/>
            <person name="de Beer Z.W."/>
            <person name="De Vos L."/>
            <person name="Chen L."/>
            <person name="Duong T.A."/>
            <person name="Gao Y."/>
            <person name="Hammerbacher A."/>
            <person name="Kikkert J.R."/>
            <person name="Li Y."/>
            <person name="Li H."/>
            <person name="Li K."/>
            <person name="Li Q."/>
            <person name="Liu X."/>
            <person name="Ma X."/>
            <person name="Naidoo K."/>
            <person name="Pethybridge S.J."/>
            <person name="Sun J."/>
            <person name="Steenkamp E.T."/>
            <person name="van der Nest M.A."/>
            <person name="van Wyk S."/>
            <person name="Wingfield M.J."/>
            <person name="Xiong C."/>
            <person name="Yue Q."/>
            <person name="Zhang X."/>
        </authorList>
    </citation>
    <scope>NUCLEOTIDE SEQUENCE [LARGE SCALE GENOMIC DNA]</scope>
    <source>
        <strain evidence="2 3">BP5796</strain>
    </source>
</reference>
<dbReference type="Proteomes" id="UP000256328">
    <property type="component" value="Unassembled WGS sequence"/>
</dbReference>
<keyword evidence="3" id="KW-1185">Reference proteome</keyword>
<protein>
    <submittedName>
        <fullName evidence="2">Uncharacterized protein</fullName>
    </submittedName>
</protein>
<name>A0A3D8QF45_9HELO</name>
<gene>
    <name evidence="2" type="ORF">BP5796_11650</name>
</gene>
<feature type="compositionally biased region" description="Polar residues" evidence="1">
    <location>
        <begin position="262"/>
        <end position="273"/>
    </location>
</feature>
<dbReference type="OrthoDB" id="4497018at2759"/>
<proteinExistence type="predicted"/>